<proteinExistence type="predicted"/>
<reference evidence="2" key="1">
    <citation type="submission" date="2023-05" db="EMBL/GenBank/DDBJ databases">
        <title>Nepenthes gracilis genome sequencing.</title>
        <authorList>
            <person name="Fukushima K."/>
        </authorList>
    </citation>
    <scope>NUCLEOTIDE SEQUENCE</scope>
    <source>
        <strain evidence="2">SING2019-196</strain>
    </source>
</reference>
<dbReference type="Proteomes" id="UP001279734">
    <property type="component" value="Unassembled WGS sequence"/>
</dbReference>
<dbReference type="AlphaFoldDB" id="A0AAD3SPC1"/>
<comment type="caution">
    <text evidence="2">The sequence shown here is derived from an EMBL/GenBank/DDBJ whole genome shotgun (WGS) entry which is preliminary data.</text>
</comment>
<sequence>MANGGFIYISDLLAWPAGLSLSSEPESSSKEESSNKETTVRVGAEGSVGTMTIKEGHHSKASVLGTLGFLEVAPSFKPIGHSCQPWRVPCTKEETTHA</sequence>
<evidence type="ECO:0000256" key="1">
    <source>
        <dbReference type="SAM" id="MobiDB-lite"/>
    </source>
</evidence>
<gene>
    <name evidence="2" type="ORF">Nepgr_016190</name>
</gene>
<feature type="region of interest" description="Disordered" evidence="1">
    <location>
        <begin position="20"/>
        <end position="48"/>
    </location>
</feature>
<feature type="compositionally biased region" description="Basic and acidic residues" evidence="1">
    <location>
        <begin position="27"/>
        <end position="39"/>
    </location>
</feature>
<protein>
    <submittedName>
        <fullName evidence="2">Uncharacterized protein</fullName>
    </submittedName>
</protein>
<accession>A0AAD3SPC1</accession>
<dbReference type="EMBL" id="BSYO01000014">
    <property type="protein sequence ID" value="GMH14349.1"/>
    <property type="molecule type" value="Genomic_DNA"/>
</dbReference>
<organism evidence="2 3">
    <name type="scientific">Nepenthes gracilis</name>
    <name type="common">Slender pitcher plant</name>
    <dbReference type="NCBI Taxonomy" id="150966"/>
    <lineage>
        <taxon>Eukaryota</taxon>
        <taxon>Viridiplantae</taxon>
        <taxon>Streptophyta</taxon>
        <taxon>Embryophyta</taxon>
        <taxon>Tracheophyta</taxon>
        <taxon>Spermatophyta</taxon>
        <taxon>Magnoliopsida</taxon>
        <taxon>eudicotyledons</taxon>
        <taxon>Gunneridae</taxon>
        <taxon>Pentapetalae</taxon>
        <taxon>Caryophyllales</taxon>
        <taxon>Nepenthaceae</taxon>
        <taxon>Nepenthes</taxon>
    </lineage>
</organism>
<evidence type="ECO:0000313" key="2">
    <source>
        <dbReference type="EMBL" id="GMH14349.1"/>
    </source>
</evidence>
<evidence type="ECO:0000313" key="3">
    <source>
        <dbReference type="Proteomes" id="UP001279734"/>
    </source>
</evidence>
<keyword evidence="3" id="KW-1185">Reference proteome</keyword>
<name>A0AAD3SPC1_NEPGR</name>